<dbReference type="PANTHER" id="PTHR13268">
    <property type="entry name" value="BREAST CARCINOMA AMPLIFIED SEQUENCE 3"/>
    <property type="match status" value="1"/>
</dbReference>
<dbReference type="RefSeq" id="XP_022139517.1">
    <property type="nucleotide sequence ID" value="XM_022283825.1"/>
</dbReference>
<dbReference type="InterPro" id="IPR001680">
    <property type="entry name" value="WD40_rpt"/>
</dbReference>
<keyword evidence="3" id="KW-0812">Transmembrane</keyword>
<dbReference type="InterPro" id="IPR045142">
    <property type="entry name" value="BCAS3-like"/>
</dbReference>
<comment type="subcellular location">
    <subcellularLocation>
        <location evidence="1">Preautophagosomal structure</location>
    </subcellularLocation>
</comment>
<dbReference type="OrthoDB" id="25778at2759"/>
<evidence type="ECO:0000259" key="4">
    <source>
        <dbReference type="Pfam" id="PF12490"/>
    </source>
</evidence>
<dbReference type="InterPro" id="IPR022175">
    <property type="entry name" value="BCAS3_dom"/>
</dbReference>
<evidence type="ECO:0000256" key="3">
    <source>
        <dbReference type="SAM" id="Phobius"/>
    </source>
</evidence>
<reference evidence="7 8" key="1">
    <citation type="submission" date="2025-04" db="UniProtKB">
        <authorList>
            <consortium name="RefSeq"/>
        </authorList>
    </citation>
    <scope>IDENTIFICATION</scope>
    <source>
        <strain evidence="7 8">OHB3-1</strain>
    </source>
</reference>
<organism evidence="6 8">
    <name type="scientific">Momordica charantia</name>
    <name type="common">Bitter gourd</name>
    <name type="synonym">Balsam pear</name>
    <dbReference type="NCBI Taxonomy" id="3673"/>
    <lineage>
        <taxon>Eukaryota</taxon>
        <taxon>Viridiplantae</taxon>
        <taxon>Streptophyta</taxon>
        <taxon>Embryophyta</taxon>
        <taxon>Tracheophyta</taxon>
        <taxon>Spermatophyta</taxon>
        <taxon>Magnoliopsida</taxon>
        <taxon>eudicotyledons</taxon>
        <taxon>Gunneridae</taxon>
        <taxon>Pentapetalae</taxon>
        <taxon>rosids</taxon>
        <taxon>fabids</taxon>
        <taxon>Cucurbitales</taxon>
        <taxon>Cucurbitaceae</taxon>
        <taxon>Momordiceae</taxon>
        <taxon>Momordica</taxon>
    </lineage>
</organism>
<dbReference type="InterPro" id="IPR048382">
    <property type="entry name" value="BCAS3_WD40"/>
</dbReference>
<dbReference type="KEGG" id="mcha:111010412"/>
<evidence type="ECO:0000256" key="1">
    <source>
        <dbReference type="ARBA" id="ARBA00004329"/>
    </source>
</evidence>
<dbReference type="RefSeq" id="XP_022139515.1">
    <property type="nucleotide sequence ID" value="XM_022283823.1"/>
</dbReference>
<keyword evidence="6" id="KW-1185">Reference proteome</keyword>
<dbReference type="GO" id="GO:0000407">
    <property type="term" value="C:phagophore assembly site"/>
    <property type="evidence" value="ECO:0007669"/>
    <property type="project" value="UniProtKB-SubCell"/>
</dbReference>
<dbReference type="InterPro" id="IPR015943">
    <property type="entry name" value="WD40/YVTN_repeat-like_dom_sf"/>
</dbReference>
<evidence type="ECO:0000313" key="8">
    <source>
        <dbReference type="RefSeq" id="XP_022139517.1"/>
    </source>
</evidence>
<name>A0A6J1CE59_MOMCH</name>
<dbReference type="PANTHER" id="PTHR13268:SF7">
    <property type="entry name" value="AUTOPHAGY-RELATED PROTEIN 18F"/>
    <property type="match status" value="1"/>
</dbReference>
<dbReference type="Pfam" id="PF12490">
    <property type="entry name" value="BCAS3"/>
    <property type="match status" value="1"/>
</dbReference>
<dbReference type="AlphaFoldDB" id="A0A6J1CE59"/>
<protein>
    <submittedName>
        <fullName evidence="7 8">Autophagy-related protein 18f</fullName>
    </submittedName>
</protein>
<dbReference type="GO" id="GO:0006914">
    <property type="term" value="P:autophagy"/>
    <property type="evidence" value="ECO:0007669"/>
    <property type="project" value="InterPro"/>
</dbReference>
<evidence type="ECO:0000313" key="7">
    <source>
        <dbReference type="RefSeq" id="XP_022139515.1"/>
    </source>
</evidence>
<sequence>MIRVEFGELVILVFWALGILLTLILGMRNDGALKQQGTVARSGRAHEFISSSFRAFSSYMKIVSAGASTVARSAASVASSLVDKDEEANGFQVNWAGFDKLEWDDNVIRRVLLLSFRSGFQVWDVEEANSVQDLVSRYDGSVSNMQVLPRPIPSMRSGDKFAESRPLLVLSAYGSIAAACDIQDRLATSGNAAIPKCQELVDGSFMPTFVRFYSLKSQTYFHELKFRSVVYSVRCSPLVVAISLANQIHCINATTLEKEHIILTNPVVSGFPGSGGGIGYGPLAVGPRWLAYSGSPIMVSNTGRVSPQHLKHSASFSHSSSNGSLVAHYAKESSKQIAAGIVTLGDKGIKKLSRYYSDLLPESNNSLQSGAQGLKGIGALNGQVTDADSIGMVIVKDIISKVIITQFKAHKSPISALCFDPSGTILVTASVHGHNINVFKIMPSSSLNSSASGTGASSIHLYRLQRGFTNAVIQDISFSYDSNWIMISSSRGTSHLFAINPAGGQVNFPSADANFIIRNGGSGVPARQTLRRVDSGLHMPSKQDPCATGVPVTLFAVSRIHHGSNGWRGTVSSAAAAATGRMGTVSGAIASAFHDCRVNALHIDNGSSEARYHILVFSPTGSMIQYALRVGLDSTEVLPRSSTALESVPESDGRLVVEAIQKWNISQKQNRKAQDNSIDIYGDNGGLECNKNYCGEINGNPIYLGASDTVLKAKACREELHHFYISEAELQMQAARSPLWTKPEIYFQAMARDGVKGDEIGSLGEIEIERIPTRMIEARSKDLVPVFDYLQLPKISQTRYLDNNSEPLLHQKLSVLVENGRQSLGNNAGPHDSIIGNEQAGTGRHGCKMVTESKGIVNDESPNSETQLNNVNNCTESLRMESPHKSVNNQESGPKVVNLFEDTDDEF</sequence>
<dbReference type="GeneID" id="111010412"/>
<gene>
    <name evidence="7 8" type="primary">LOC111010412</name>
</gene>
<feature type="domain" description="BCAS3 WD40" evidence="5">
    <location>
        <begin position="110"/>
        <end position="506"/>
    </location>
</feature>
<proteinExistence type="predicted"/>
<evidence type="ECO:0000259" key="5">
    <source>
        <dbReference type="Pfam" id="PF21034"/>
    </source>
</evidence>
<dbReference type="SMART" id="SM00320">
    <property type="entry name" value="WD40"/>
    <property type="match status" value="2"/>
</dbReference>
<dbReference type="SUPFAM" id="SSF50978">
    <property type="entry name" value="WD40 repeat-like"/>
    <property type="match status" value="1"/>
</dbReference>
<dbReference type="Gene3D" id="2.130.10.10">
    <property type="entry name" value="YVTN repeat-like/Quinoprotein amine dehydrogenase"/>
    <property type="match status" value="1"/>
</dbReference>
<feature type="transmembrane region" description="Helical" evidence="3">
    <location>
        <begin position="6"/>
        <end position="26"/>
    </location>
</feature>
<dbReference type="InterPro" id="IPR036322">
    <property type="entry name" value="WD40_repeat_dom_sf"/>
</dbReference>
<feature type="domain" description="BCAS3" evidence="4">
    <location>
        <begin position="646"/>
        <end position="788"/>
    </location>
</feature>
<accession>A0A6J1CE59</accession>
<feature type="region of interest" description="Disordered" evidence="2">
    <location>
        <begin position="881"/>
        <end position="907"/>
    </location>
</feature>
<keyword evidence="3" id="KW-1133">Transmembrane helix</keyword>
<dbReference type="Proteomes" id="UP000504603">
    <property type="component" value="Unplaced"/>
</dbReference>
<dbReference type="Pfam" id="PF21034">
    <property type="entry name" value="BCAS3_WD40"/>
    <property type="match status" value="1"/>
</dbReference>
<dbReference type="GO" id="GO:0042594">
    <property type="term" value="P:response to starvation"/>
    <property type="evidence" value="ECO:0007669"/>
    <property type="project" value="TreeGrafter"/>
</dbReference>
<keyword evidence="3" id="KW-0472">Membrane</keyword>
<evidence type="ECO:0000256" key="2">
    <source>
        <dbReference type="SAM" id="MobiDB-lite"/>
    </source>
</evidence>
<evidence type="ECO:0000313" key="6">
    <source>
        <dbReference type="Proteomes" id="UP000504603"/>
    </source>
</evidence>